<dbReference type="Proteomes" id="UP000079169">
    <property type="component" value="Unplaced"/>
</dbReference>
<organism evidence="2 3">
    <name type="scientific">Diaphorina citri</name>
    <name type="common">Asian citrus psyllid</name>
    <dbReference type="NCBI Taxonomy" id="121845"/>
    <lineage>
        <taxon>Eukaryota</taxon>
        <taxon>Metazoa</taxon>
        <taxon>Ecdysozoa</taxon>
        <taxon>Arthropoda</taxon>
        <taxon>Hexapoda</taxon>
        <taxon>Insecta</taxon>
        <taxon>Pterygota</taxon>
        <taxon>Neoptera</taxon>
        <taxon>Paraneoptera</taxon>
        <taxon>Hemiptera</taxon>
        <taxon>Sternorrhyncha</taxon>
        <taxon>Psylloidea</taxon>
        <taxon>Psyllidae</taxon>
        <taxon>Diaphorininae</taxon>
        <taxon>Diaphorina</taxon>
    </lineage>
</organism>
<dbReference type="PaxDb" id="121845-A0A1S3D0X9"/>
<feature type="domain" description="Sm" evidence="1">
    <location>
        <begin position="24"/>
        <end position="84"/>
    </location>
</feature>
<dbReference type="InterPro" id="IPR010920">
    <property type="entry name" value="LSM_dom_sf"/>
</dbReference>
<name>A0A1S3D0X9_DIACI</name>
<evidence type="ECO:0000313" key="2">
    <source>
        <dbReference type="Proteomes" id="UP000079169"/>
    </source>
</evidence>
<gene>
    <name evidence="3" type="primary">LOC103509024</name>
</gene>
<evidence type="ECO:0000313" key="3">
    <source>
        <dbReference type="RefSeq" id="XP_008471839.1"/>
    </source>
</evidence>
<dbReference type="GO" id="GO:0006398">
    <property type="term" value="P:mRNA 3'-end processing by stem-loop binding and cleavage"/>
    <property type="evidence" value="ECO:0007669"/>
    <property type="project" value="TreeGrafter"/>
</dbReference>
<dbReference type="RefSeq" id="XP_008471839.1">
    <property type="nucleotide sequence ID" value="XM_008473617.3"/>
</dbReference>
<dbReference type="Pfam" id="PF01423">
    <property type="entry name" value="LSM"/>
    <property type="match status" value="1"/>
</dbReference>
<dbReference type="Gene3D" id="2.30.30.100">
    <property type="match status" value="1"/>
</dbReference>
<dbReference type="STRING" id="121845.A0A1S3D0X9"/>
<sequence length="142" mass="16155">MTAVFDSPKEQFLSFNTLACLAKSLVGMITCVDLRNESSVSGRLEHVDGFMNIYMSDVLLRDHRGRELTFESLFIQSRNVMFIHIPRHVSIVNKVEDALQSKPRQSSSAGRTLKQKRANLMQQEVLEKIQALKKQKMAQGVM</sequence>
<dbReference type="PANTHER" id="PTHR21196:SF1">
    <property type="entry name" value="U7 SNRNA-ASSOCIATED SM-LIKE PROTEIN LSM10"/>
    <property type="match status" value="1"/>
</dbReference>
<protein>
    <submittedName>
        <fullName evidence="3">U7 snRNA-associated Sm-like protein LSm10</fullName>
    </submittedName>
</protein>
<dbReference type="InterPro" id="IPR001163">
    <property type="entry name" value="Sm_dom_euk/arc"/>
</dbReference>
<dbReference type="PANTHER" id="PTHR21196">
    <property type="entry name" value="U7 SNRNA-ASSOCIATED SM-LIKE PROTEIN LSM10"/>
    <property type="match status" value="1"/>
</dbReference>
<dbReference type="GO" id="GO:0016604">
    <property type="term" value="C:nuclear body"/>
    <property type="evidence" value="ECO:0007669"/>
    <property type="project" value="TreeGrafter"/>
</dbReference>
<keyword evidence="2" id="KW-1185">Reference proteome</keyword>
<dbReference type="GO" id="GO:0071209">
    <property type="term" value="F:U7 snRNA binding"/>
    <property type="evidence" value="ECO:0007669"/>
    <property type="project" value="TreeGrafter"/>
</dbReference>
<dbReference type="GeneID" id="103509024"/>
<dbReference type="OMA" id="IADGHMT"/>
<dbReference type="KEGG" id="dci:103509024"/>
<reference evidence="3" key="1">
    <citation type="submission" date="2025-08" db="UniProtKB">
        <authorList>
            <consortium name="RefSeq"/>
        </authorList>
    </citation>
    <scope>IDENTIFICATION</scope>
</reference>
<dbReference type="CDD" id="cd01733">
    <property type="entry name" value="LSm10"/>
    <property type="match status" value="1"/>
</dbReference>
<dbReference type="GO" id="GO:0071254">
    <property type="term" value="C:cytoplasmic U snRNP body"/>
    <property type="evidence" value="ECO:0007669"/>
    <property type="project" value="TreeGrafter"/>
</dbReference>
<dbReference type="InterPro" id="IPR052840">
    <property type="entry name" value="U7_snRNA_Sm-like"/>
</dbReference>
<dbReference type="AlphaFoldDB" id="A0A1S3D0X9"/>
<dbReference type="SUPFAM" id="SSF50182">
    <property type="entry name" value="Sm-like ribonucleoproteins"/>
    <property type="match status" value="1"/>
</dbReference>
<evidence type="ECO:0000259" key="1">
    <source>
        <dbReference type="Pfam" id="PF01423"/>
    </source>
</evidence>
<dbReference type="GO" id="GO:0071208">
    <property type="term" value="F:histone pre-mRNA DCP binding"/>
    <property type="evidence" value="ECO:0007669"/>
    <property type="project" value="TreeGrafter"/>
</dbReference>
<accession>A0A1S3D0X9</accession>
<proteinExistence type="predicted"/>